<dbReference type="GO" id="GO:0003677">
    <property type="term" value="F:DNA binding"/>
    <property type="evidence" value="ECO:0007669"/>
    <property type="project" value="UniProtKB-UniRule"/>
</dbReference>
<evidence type="ECO:0000256" key="2">
    <source>
        <dbReference type="ARBA" id="ARBA00006454"/>
    </source>
</evidence>
<dbReference type="GO" id="GO:0005634">
    <property type="term" value="C:nucleus"/>
    <property type="evidence" value="ECO:0007669"/>
    <property type="project" value="UniProtKB-SubCell"/>
</dbReference>
<reference evidence="12" key="1">
    <citation type="submission" date="2025-08" db="UniProtKB">
        <authorList>
            <consortium name="RefSeq"/>
        </authorList>
    </citation>
    <scope>IDENTIFICATION</scope>
</reference>
<accession>A0AB40BUB1</accession>
<dbReference type="InterPro" id="IPR006563">
    <property type="entry name" value="POX_dom"/>
</dbReference>
<evidence type="ECO:0000256" key="7">
    <source>
        <dbReference type="ARBA" id="ARBA00023242"/>
    </source>
</evidence>
<dbReference type="PROSITE" id="PS50071">
    <property type="entry name" value="HOMEOBOX_2"/>
    <property type="match status" value="1"/>
</dbReference>
<proteinExistence type="inferred from homology"/>
<feature type="region of interest" description="Disordered" evidence="9">
    <location>
        <begin position="170"/>
        <end position="192"/>
    </location>
</feature>
<evidence type="ECO:0000313" key="12">
    <source>
        <dbReference type="RefSeq" id="XP_039131036.1"/>
    </source>
</evidence>
<evidence type="ECO:0000256" key="5">
    <source>
        <dbReference type="ARBA" id="ARBA00023155"/>
    </source>
</evidence>
<dbReference type="SMART" id="SM00574">
    <property type="entry name" value="POX"/>
    <property type="match status" value="1"/>
</dbReference>
<name>A0AB40BUB1_DIOCR</name>
<comment type="subcellular location">
    <subcellularLocation>
        <location evidence="1 8">Nucleus</location>
    </subcellularLocation>
</comment>
<dbReference type="FunFam" id="1.10.10.60:FF:000083">
    <property type="entry name" value="BEL1-like homeodomain protein 4"/>
    <property type="match status" value="1"/>
</dbReference>
<evidence type="ECO:0000256" key="1">
    <source>
        <dbReference type="ARBA" id="ARBA00004123"/>
    </source>
</evidence>
<keyword evidence="4 8" id="KW-0238">DNA-binding</keyword>
<keyword evidence="5 8" id="KW-0371">Homeobox</keyword>
<dbReference type="Gene3D" id="1.10.10.60">
    <property type="entry name" value="Homeodomain-like"/>
    <property type="match status" value="1"/>
</dbReference>
<dbReference type="PANTHER" id="PTHR11850">
    <property type="entry name" value="HOMEOBOX PROTEIN TRANSCRIPTION FACTORS"/>
    <property type="match status" value="1"/>
</dbReference>
<organism evidence="11 12">
    <name type="scientific">Dioscorea cayennensis subsp. rotundata</name>
    <name type="common">White Guinea yam</name>
    <name type="synonym">Dioscorea rotundata</name>
    <dbReference type="NCBI Taxonomy" id="55577"/>
    <lineage>
        <taxon>Eukaryota</taxon>
        <taxon>Viridiplantae</taxon>
        <taxon>Streptophyta</taxon>
        <taxon>Embryophyta</taxon>
        <taxon>Tracheophyta</taxon>
        <taxon>Spermatophyta</taxon>
        <taxon>Magnoliopsida</taxon>
        <taxon>Liliopsida</taxon>
        <taxon>Dioscoreales</taxon>
        <taxon>Dioscoreaceae</taxon>
        <taxon>Dioscorea</taxon>
    </lineage>
</organism>
<dbReference type="GO" id="GO:0006355">
    <property type="term" value="P:regulation of DNA-templated transcription"/>
    <property type="evidence" value="ECO:0007669"/>
    <property type="project" value="InterPro"/>
</dbReference>
<evidence type="ECO:0000256" key="3">
    <source>
        <dbReference type="ARBA" id="ARBA00023015"/>
    </source>
</evidence>
<evidence type="ECO:0000256" key="9">
    <source>
        <dbReference type="SAM" id="MobiDB-lite"/>
    </source>
</evidence>
<keyword evidence="11" id="KW-1185">Reference proteome</keyword>
<feature type="region of interest" description="Disordered" evidence="9">
    <location>
        <begin position="473"/>
        <end position="507"/>
    </location>
</feature>
<feature type="region of interest" description="Disordered" evidence="9">
    <location>
        <begin position="246"/>
        <end position="289"/>
    </location>
</feature>
<evidence type="ECO:0000256" key="4">
    <source>
        <dbReference type="ARBA" id="ARBA00023125"/>
    </source>
</evidence>
<keyword evidence="6" id="KW-0804">Transcription</keyword>
<comment type="similarity">
    <text evidence="2">Belongs to the TALE/BELL homeobox family.</text>
</comment>
<dbReference type="RefSeq" id="XP_039131036.1">
    <property type="nucleotide sequence ID" value="XM_039275102.1"/>
</dbReference>
<feature type="compositionally biased region" description="Polar residues" evidence="9">
    <location>
        <begin position="263"/>
        <end position="280"/>
    </location>
</feature>
<dbReference type="InterPro" id="IPR008422">
    <property type="entry name" value="KN_HD"/>
</dbReference>
<dbReference type="Pfam" id="PF07526">
    <property type="entry name" value="POX"/>
    <property type="match status" value="1"/>
</dbReference>
<feature type="compositionally biased region" description="Basic and acidic residues" evidence="9">
    <location>
        <begin position="493"/>
        <end position="504"/>
    </location>
</feature>
<feature type="DNA-binding region" description="Homeobox" evidence="8">
    <location>
        <begin position="403"/>
        <end position="465"/>
    </location>
</feature>
<dbReference type="AlphaFoldDB" id="A0AB40BUB1"/>
<evidence type="ECO:0000256" key="6">
    <source>
        <dbReference type="ARBA" id="ARBA00023163"/>
    </source>
</evidence>
<feature type="compositionally biased region" description="Polar residues" evidence="9">
    <location>
        <begin position="480"/>
        <end position="490"/>
    </location>
</feature>
<keyword evidence="3" id="KW-0805">Transcription regulation</keyword>
<dbReference type="SUPFAM" id="SSF46689">
    <property type="entry name" value="Homeodomain-like"/>
    <property type="match status" value="1"/>
</dbReference>
<evidence type="ECO:0000256" key="8">
    <source>
        <dbReference type="PROSITE-ProRule" id="PRU00108"/>
    </source>
</evidence>
<sequence length="641" mass="70692">MRAMATFYSGSDDQRDIMQTRYIRESGNSSYPESSVHGSMPYMSYSSSGPYSEILAGNSGQSQQTCLEFPVSAVKDDSALGRPDISASQIMEQTYNAWRDGKDEILVQGDGSLNSVDDIQMGLCKQLSVLRNQDSSLQPSNVTASPGQGLSLSLSTHIAVPSFPCQPANSDISHMSSHQSASVNSGSCRDDNARNKLMHANLSHGLSTLMSTIPNSKYLKAAQQLLDEVVHISYVLKNKANKGQALNNSLDTSSCKENDAESKSNGMPNDNQGSLANSTVEPEHHERQELQSKITKLLAMLDEVDRRYKQYYYQMQTVVSSFDVIAGVGAAKAYTALALRTISRHFRCLRDAICGQIRCSRKSLGVEDNSSGKGGGIPRLRLIDQQLRQQRAMQQLGVMQPHAWRPQRGLPENSVSILRAWLFEHFLHPYPNDSDKLMLARQTGLTRSQVSNWFINARVRLWKPMIEEMYKEETGDTEMDSNSSSDNISLGKNDLRSFGDKEDLQSPDADIGRTATRCYHKPNVDVAYLNCKLSDQRATQEDSGLLQDAFSHSDGSERFMAYQMADLGSYGNGGVSLTLGLQHCNVSIGSNSQHNFLSIQDENIYSTAPPGAEATDYDCVNPLDPPQTFGSSLHNLHDFVA</sequence>
<keyword evidence="7 8" id="KW-0539">Nucleus</keyword>
<evidence type="ECO:0000259" key="10">
    <source>
        <dbReference type="PROSITE" id="PS50071"/>
    </source>
</evidence>
<evidence type="ECO:0000313" key="11">
    <source>
        <dbReference type="Proteomes" id="UP001515500"/>
    </source>
</evidence>
<dbReference type="InterPro" id="IPR050224">
    <property type="entry name" value="TALE_homeobox"/>
</dbReference>
<dbReference type="SMART" id="SM00389">
    <property type="entry name" value="HOX"/>
    <property type="match status" value="1"/>
</dbReference>
<dbReference type="Pfam" id="PF05920">
    <property type="entry name" value="Homeobox_KN"/>
    <property type="match status" value="1"/>
</dbReference>
<dbReference type="CDD" id="cd00086">
    <property type="entry name" value="homeodomain"/>
    <property type="match status" value="1"/>
</dbReference>
<dbReference type="InterPro" id="IPR001356">
    <property type="entry name" value="HD"/>
</dbReference>
<dbReference type="InterPro" id="IPR009057">
    <property type="entry name" value="Homeodomain-like_sf"/>
</dbReference>
<gene>
    <name evidence="12" type="primary">LOC120267446</name>
</gene>
<dbReference type="GeneID" id="120267446"/>
<dbReference type="Proteomes" id="UP001515500">
    <property type="component" value="Chromosome 8"/>
</dbReference>
<protein>
    <submittedName>
        <fullName evidence="12">BEL1-like homeodomain protein 7</fullName>
    </submittedName>
</protein>
<feature type="compositionally biased region" description="Polar residues" evidence="9">
    <location>
        <begin position="170"/>
        <end position="187"/>
    </location>
</feature>
<feature type="domain" description="Homeobox" evidence="10">
    <location>
        <begin position="401"/>
        <end position="464"/>
    </location>
</feature>